<evidence type="ECO:0000313" key="1">
    <source>
        <dbReference type="EMBL" id="GAH94288.1"/>
    </source>
</evidence>
<dbReference type="EMBL" id="BARU01045542">
    <property type="protein sequence ID" value="GAH94288.1"/>
    <property type="molecule type" value="Genomic_DNA"/>
</dbReference>
<protein>
    <submittedName>
        <fullName evidence="1">Uncharacterized protein</fullName>
    </submittedName>
</protein>
<sequence length="114" mass="13382">MVEIIDKYTSLLHDELCERWDNWQIDLDKKEIYEVIGGLMARQVTLAACLAHAPLFWNAHGGPLVLRTMVDNCIIFAWIFEEPLERVRQYIDYGLGQEKLNIEHRKKLPESEIN</sequence>
<gene>
    <name evidence="1" type="ORF">S03H2_69059</name>
</gene>
<feature type="non-terminal residue" evidence="1">
    <location>
        <position position="114"/>
    </location>
</feature>
<comment type="caution">
    <text evidence="1">The sequence shown here is derived from an EMBL/GenBank/DDBJ whole genome shotgun (WGS) entry which is preliminary data.</text>
</comment>
<accession>X1LJG0</accession>
<organism evidence="1">
    <name type="scientific">marine sediment metagenome</name>
    <dbReference type="NCBI Taxonomy" id="412755"/>
    <lineage>
        <taxon>unclassified sequences</taxon>
        <taxon>metagenomes</taxon>
        <taxon>ecological metagenomes</taxon>
    </lineage>
</organism>
<name>X1LJG0_9ZZZZ</name>
<dbReference type="AlphaFoldDB" id="X1LJG0"/>
<dbReference type="Pfam" id="PF18928">
    <property type="entry name" value="DUF5677"/>
    <property type="match status" value="1"/>
</dbReference>
<reference evidence="1" key="1">
    <citation type="journal article" date="2014" name="Front. Microbiol.">
        <title>High frequency of phylogenetically diverse reductive dehalogenase-homologous genes in deep subseafloor sedimentary metagenomes.</title>
        <authorList>
            <person name="Kawai M."/>
            <person name="Futagami T."/>
            <person name="Toyoda A."/>
            <person name="Takaki Y."/>
            <person name="Nishi S."/>
            <person name="Hori S."/>
            <person name="Arai W."/>
            <person name="Tsubouchi T."/>
            <person name="Morono Y."/>
            <person name="Uchiyama I."/>
            <person name="Ito T."/>
            <person name="Fujiyama A."/>
            <person name="Inagaki F."/>
            <person name="Takami H."/>
        </authorList>
    </citation>
    <scope>NUCLEOTIDE SEQUENCE</scope>
    <source>
        <strain evidence="1">Expedition CK06-06</strain>
    </source>
</reference>
<dbReference type="InterPro" id="IPR043733">
    <property type="entry name" value="DUF5677"/>
</dbReference>
<proteinExistence type="predicted"/>